<dbReference type="GO" id="GO:1990904">
    <property type="term" value="C:ribonucleoprotein complex"/>
    <property type="evidence" value="ECO:0007669"/>
    <property type="project" value="TreeGrafter"/>
</dbReference>
<evidence type="ECO:0000256" key="1">
    <source>
        <dbReference type="ARBA" id="ARBA00022741"/>
    </source>
</evidence>
<dbReference type="CDD" id="cd16263">
    <property type="entry name" value="BipA_III"/>
    <property type="match status" value="1"/>
</dbReference>
<dbReference type="FunFam" id="2.40.30.10:FF:000016">
    <property type="entry name" value="GTP-binding protein TypA"/>
    <property type="match status" value="1"/>
</dbReference>
<dbReference type="InterPro" id="IPR005225">
    <property type="entry name" value="Small_GTP-bd"/>
</dbReference>
<dbReference type="GO" id="GO:0019843">
    <property type="term" value="F:rRNA binding"/>
    <property type="evidence" value="ECO:0007669"/>
    <property type="project" value="UniProtKB-KW"/>
</dbReference>
<dbReference type="InterPro" id="IPR006298">
    <property type="entry name" value="BipA"/>
</dbReference>
<dbReference type="InterPro" id="IPR027417">
    <property type="entry name" value="P-loop_NTPase"/>
</dbReference>
<dbReference type="Pfam" id="PF21018">
    <property type="entry name" value="BipA_C"/>
    <property type="match status" value="1"/>
</dbReference>
<accession>A0A1S1MNR5</accession>
<dbReference type="Gene3D" id="2.40.30.10">
    <property type="entry name" value="Translation factors"/>
    <property type="match status" value="1"/>
</dbReference>
<feature type="binding site" evidence="4">
    <location>
        <begin position="129"/>
        <end position="132"/>
    </location>
    <ligand>
        <name>GTP</name>
        <dbReference type="ChEBI" id="CHEBI:37565"/>
    </ligand>
</feature>
<dbReference type="HAMAP" id="MF_00849">
    <property type="entry name" value="BipA"/>
    <property type="match status" value="1"/>
</dbReference>
<evidence type="ECO:0000259" key="5">
    <source>
        <dbReference type="PROSITE" id="PS51722"/>
    </source>
</evidence>
<dbReference type="PRINTS" id="PR00315">
    <property type="entry name" value="ELONGATNFCT"/>
</dbReference>
<keyword evidence="4" id="KW-0694">RNA-binding</keyword>
<comment type="caution">
    <text evidence="6">The sequence shown here is derived from an EMBL/GenBank/DDBJ whole genome shotgun (WGS) entry which is preliminary data.</text>
</comment>
<keyword evidence="4" id="KW-0699">rRNA-binding</keyword>
<keyword evidence="4" id="KW-0690">Ribosome biogenesis</keyword>
<dbReference type="InterPro" id="IPR048876">
    <property type="entry name" value="BipA_C"/>
</dbReference>
<dbReference type="Gene3D" id="3.30.70.870">
    <property type="entry name" value="Elongation Factor G (Translational Gtpase), domain 3"/>
    <property type="match status" value="1"/>
</dbReference>
<organism evidence="6 7">
    <name type="scientific">Pseudoalteromonas amylolytica</name>
    <dbReference type="NCBI Taxonomy" id="1859457"/>
    <lineage>
        <taxon>Bacteria</taxon>
        <taxon>Pseudomonadati</taxon>
        <taxon>Pseudomonadota</taxon>
        <taxon>Gammaproteobacteria</taxon>
        <taxon>Alteromonadales</taxon>
        <taxon>Pseudoalteromonadaceae</taxon>
        <taxon>Pseudoalteromonas</taxon>
    </lineage>
</organism>
<dbReference type="InterPro" id="IPR035651">
    <property type="entry name" value="BipA_V"/>
</dbReference>
<dbReference type="CDD" id="cd03710">
    <property type="entry name" value="BipA_TypA_C"/>
    <property type="match status" value="1"/>
</dbReference>
<dbReference type="GO" id="GO:0010467">
    <property type="term" value="P:gene expression"/>
    <property type="evidence" value="ECO:0007669"/>
    <property type="project" value="UniProtKB-ARBA"/>
</dbReference>
<dbReference type="STRING" id="1859457.BET10_16930"/>
<dbReference type="Gene3D" id="3.30.70.240">
    <property type="match status" value="1"/>
</dbReference>
<comment type="function">
    <text evidence="4">A 50S ribosomal subunit assembly protein with GTPase activity, required for 50S subunit assembly at low temperatures, may also play a role in translation. Binds GTP and analogs. Binds the 70S ribosome between the 30S and 50S subunits, in a similar position as ribosome-bound EF-G; it contacts a number of ribosomal proteins, both rRNAs and the A-site tRNA.</text>
</comment>
<dbReference type="SUPFAM" id="SSF54980">
    <property type="entry name" value="EF-G C-terminal domain-like"/>
    <property type="match status" value="2"/>
</dbReference>
<evidence type="ECO:0000256" key="4">
    <source>
        <dbReference type="HAMAP-Rule" id="MF_00849"/>
    </source>
</evidence>
<dbReference type="GO" id="GO:0097216">
    <property type="term" value="F:guanosine tetraphosphate binding"/>
    <property type="evidence" value="ECO:0007669"/>
    <property type="project" value="UniProtKB-ARBA"/>
</dbReference>
<dbReference type="GO" id="GO:0005829">
    <property type="term" value="C:cytosol"/>
    <property type="evidence" value="ECO:0007669"/>
    <property type="project" value="TreeGrafter"/>
</dbReference>
<dbReference type="PROSITE" id="PS51722">
    <property type="entry name" value="G_TR_2"/>
    <property type="match status" value="1"/>
</dbReference>
<dbReference type="Pfam" id="PF00009">
    <property type="entry name" value="GTP_EFTU"/>
    <property type="match status" value="1"/>
</dbReference>
<dbReference type="InterPro" id="IPR009000">
    <property type="entry name" value="Transl_B-barrel_sf"/>
</dbReference>
<dbReference type="InterPro" id="IPR004161">
    <property type="entry name" value="EFTu-like_2"/>
</dbReference>
<dbReference type="EMBL" id="MKJU01000028">
    <property type="protein sequence ID" value="OHU89798.1"/>
    <property type="molecule type" value="Genomic_DNA"/>
</dbReference>
<feature type="domain" description="Tr-type G" evidence="5">
    <location>
        <begin position="4"/>
        <end position="199"/>
    </location>
</feature>
<dbReference type="GO" id="GO:0043022">
    <property type="term" value="F:ribosome binding"/>
    <property type="evidence" value="ECO:0007669"/>
    <property type="project" value="UniProtKB-UniRule"/>
</dbReference>
<sequence>MSIEKLRNIAIIAHVDHGKTTLVDKLLEQSGTLETRGGNEERVMDSNDIEKERGITILAKNTAIEWNDYHINIVDTPGHADFGGEVERVLSMVDSVLLLVDAQEGPMPQTRFVTQKAFALGLKPIVVINKIDKPGARPDWVMDQVFDLFDNLGATDEQLDFQVIYASAINGWATLDLDTPSDNMQPMFEAIVEQVAAPDADPAGGFQMQISQLDYNSYIGVIGVGRIKRGTVKVNQQVTIVGADGSKRNGKVGQVLTYLGLDRHEAQEAQAGDIIAITGLGELKISDTVCDVNAVEALPALSVDEPTVTMTFSVNTSPFAGQEGKFVTSRNILERLQNELVHNVALRVEETDNPDSFRVSGRGELHLGILIENMRREGYELAVSRPEVILREVDGQLEEPFETVTVDVQEEHQGSIMEQLGLRKAEMTDMAPDGKGRVRLDFVMPSRGLIGFQTDFMTLTSGSGLMYHTFDHYGPHKGGSIGKRKNGVLIANATGKALTNALFNLQERGKLFIGHGVEVYEGMIIGIHSRDNDLTVNALKGKQLTNVRASGTDEAQTLVPPIKMSLEQALEFIDDDELVEVTPENIRIRKKLLTESERKRASRQAKD</sequence>
<dbReference type="InterPro" id="IPR031157">
    <property type="entry name" value="G_TR_CS"/>
</dbReference>
<dbReference type="RefSeq" id="WP_070986423.1">
    <property type="nucleotide sequence ID" value="NZ_MKJU01000028.1"/>
</dbReference>
<evidence type="ECO:0000256" key="2">
    <source>
        <dbReference type="ARBA" id="ARBA00023134"/>
    </source>
</evidence>
<dbReference type="OrthoDB" id="9804431at2"/>
<dbReference type="InterPro" id="IPR047043">
    <property type="entry name" value="BipA_III"/>
</dbReference>
<keyword evidence="4" id="KW-0378">Hydrolase</keyword>
<dbReference type="FunFam" id="3.40.50.300:FF:000055">
    <property type="entry name" value="GTP-binding protein TypA"/>
    <property type="match status" value="1"/>
</dbReference>
<dbReference type="SUPFAM" id="SSF50447">
    <property type="entry name" value="Translation proteins"/>
    <property type="match status" value="1"/>
</dbReference>
<dbReference type="GO" id="GO:0005525">
    <property type="term" value="F:GTP binding"/>
    <property type="evidence" value="ECO:0007669"/>
    <property type="project" value="UniProtKB-UniRule"/>
</dbReference>
<proteinExistence type="inferred from homology"/>
<keyword evidence="7" id="KW-1185">Reference proteome</keyword>
<dbReference type="CDD" id="cd01891">
    <property type="entry name" value="TypA_BipA"/>
    <property type="match status" value="1"/>
</dbReference>
<comment type="subcellular location">
    <subcellularLocation>
        <location evidence="4">Cytoplasm</location>
    </subcellularLocation>
    <text evidence="4">Binds to ribosomes.</text>
</comment>
<dbReference type="Pfam" id="PF03144">
    <property type="entry name" value="GTP_EFTU_D2"/>
    <property type="match status" value="1"/>
</dbReference>
<dbReference type="PANTHER" id="PTHR42908">
    <property type="entry name" value="TRANSLATION ELONGATION FACTOR-RELATED"/>
    <property type="match status" value="1"/>
</dbReference>
<dbReference type="CDD" id="cd03691">
    <property type="entry name" value="BipA_TypA_II"/>
    <property type="match status" value="1"/>
</dbReference>
<name>A0A1S1MNR5_9GAMM</name>
<dbReference type="Gene3D" id="2.40.50.250">
    <property type="entry name" value="bipa protein"/>
    <property type="match status" value="1"/>
</dbReference>
<dbReference type="InterPro" id="IPR047041">
    <property type="entry name" value="BipA_GTP-bd_dom"/>
</dbReference>
<dbReference type="FunFam" id="3.30.70.870:FF:000003">
    <property type="entry name" value="GTP-binding protein TypA"/>
    <property type="match status" value="1"/>
</dbReference>
<comment type="catalytic activity">
    <reaction evidence="3 4">
        <text>GTP + H2O = GDP + phosphate + H(+)</text>
        <dbReference type="Rhea" id="RHEA:19669"/>
        <dbReference type="ChEBI" id="CHEBI:15377"/>
        <dbReference type="ChEBI" id="CHEBI:15378"/>
        <dbReference type="ChEBI" id="CHEBI:37565"/>
        <dbReference type="ChEBI" id="CHEBI:43474"/>
        <dbReference type="ChEBI" id="CHEBI:58189"/>
    </reaction>
</comment>
<evidence type="ECO:0000256" key="3">
    <source>
        <dbReference type="ARBA" id="ARBA00048548"/>
    </source>
</evidence>
<gene>
    <name evidence="4" type="primary">bipA</name>
    <name evidence="6" type="ORF">BET10_16930</name>
</gene>
<dbReference type="Pfam" id="PF00679">
    <property type="entry name" value="EFG_C"/>
    <property type="match status" value="1"/>
</dbReference>
<dbReference type="GO" id="GO:0000027">
    <property type="term" value="P:ribosomal large subunit assembly"/>
    <property type="evidence" value="ECO:0007669"/>
    <property type="project" value="UniProtKB-UniRule"/>
</dbReference>
<dbReference type="InterPro" id="IPR000795">
    <property type="entry name" value="T_Tr_GTP-bd_dom"/>
</dbReference>
<dbReference type="InterPro" id="IPR042116">
    <property type="entry name" value="TypA/BipA_C"/>
</dbReference>
<reference evidence="6 7" key="1">
    <citation type="submission" date="2016-09" db="EMBL/GenBank/DDBJ databases">
        <title>Pseudoalteromonas amylolytica sp. nov., isolated from the surface seawater.</title>
        <authorList>
            <person name="Wu Y.-H."/>
            <person name="Cheng H."/>
            <person name="Jin X.-B."/>
            <person name="Wang C.-S."/>
            <person name="Xu X.-W."/>
        </authorList>
    </citation>
    <scope>NUCLEOTIDE SEQUENCE [LARGE SCALE GENOMIC DNA]</scope>
    <source>
        <strain evidence="6 7">JW1</strain>
    </source>
</reference>
<dbReference type="AlphaFoldDB" id="A0A1S1MNR5"/>
<dbReference type="PANTHER" id="PTHR42908:SF8">
    <property type="entry name" value="TR-TYPE G DOMAIN-CONTAINING PROTEIN"/>
    <property type="match status" value="1"/>
</dbReference>
<protein>
    <recommendedName>
        <fullName evidence="4">Large ribosomal subunit assembly factor BipA</fullName>
        <ecNumber evidence="4">3.6.5.-</ecNumber>
    </recommendedName>
    <alternativeName>
        <fullName evidence="4">GTP-binding protein BipA</fullName>
    </alternativeName>
</protein>
<dbReference type="NCBIfam" id="TIGR01394">
    <property type="entry name" value="TypA_BipA"/>
    <property type="match status" value="1"/>
</dbReference>
<keyword evidence="4" id="KW-0820">tRNA-binding</keyword>
<keyword evidence="4" id="KW-0963">Cytoplasm</keyword>
<dbReference type="InterPro" id="IPR000640">
    <property type="entry name" value="EFG_V-like"/>
</dbReference>
<dbReference type="GO" id="GO:0000049">
    <property type="term" value="F:tRNA binding"/>
    <property type="evidence" value="ECO:0007669"/>
    <property type="project" value="UniProtKB-KW"/>
</dbReference>
<dbReference type="PROSITE" id="PS00301">
    <property type="entry name" value="G_TR_1"/>
    <property type="match status" value="1"/>
</dbReference>
<feature type="binding site" evidence="4">
    <location>
        <begin position="16"/>
        <end position="21"/>
    </location>
    <ligand>
        <name>GTP</name>
        <dbReference type="ChEBI" id="CHEBI:37565"/>
    </ligand>
</feature>
<dbReference type="EC" id="3.6.5.-" evidence="4"/>
<dbReference type="Proteomes" id="UP000179786">
    <property type="component" value="Unassembled WGS sequence"/>
</dbReference>
<dbReference type="FunFam" id="2.40.50.250:FF:000001">
    <property type="entry name" value="GTP-binding protein TypA"/>
    <property type="match status" value="1"/>
</dbReference>
<dbReference type="InterPro" id="IPR035647">
    <property type="entry name" value="EFG_III/V"/>
</dbReference>
<evidence type="ECO:0000313" key="7">
    <source>
        <dbReference type="Proteomes" id="UP000179786"/>
    </source>
</evidence>
<keyword evidence="1 4" id="KW-0547">Nucleotide-binding</keyword>
<dbReference type="FunFam" id="3.30.70.240:FF:000002">
    <property type="entry name" value="GTP-binding protein TypA"/>
    <property type="match status" value="1"/>
</dbReference>
<dbReference type="Gene3D" id="3.40.50.300">
    <property type="entry name" value="P-loop containing nucleotide triphosphate hydrolases"/>
    <property type="match status" value="1"/>
</dbReference>
<dbReference type="InterPro" id="IPR047042">
    <property type="entry name" value="BipA_II"/>
</dbReference>
<evidence type="ECO:0000313" key="6">
    <source>
        <dbReference type="EMBL" id="OHU89798.1"/>
    </source>
</evidence>
<comment type="similarity">
    <text evidence="4">Belongs to the TRAFAC class translation factor GTPase superfamily. Classic translation factor GTPase family. BipA subfamily.</text>
</comment>
<dbReference type="SUPFAM" id="SSF52540">
    <property type="entry name" value="P-loop containing nucleoside triphosphate hydrolases"/>
    <property type="match status" value="1"/>
</dbReference>
<comment type="subunit">
    <text evidence="4">Monomer.</text>
</comment>
<dbReference type="NCBIfam" id="TIGR00231">
    <property type="entry name" value="small_GTP"/>
    <property type="match status" value="1"/>
</dbReference>
<keyword evidence="2 4" id="KW-0342">GTP-binding</keyword>
<dbReference type="GO" id="GO:0003924">
    <property type="term" value="F:GTPase activity"/>
    <property type="evidence" value="ECO:0007669"/>
    <property type="project" value="UniProtKB-UniRule"/>
</dbReference>
<dbReference type="GO" id="GO:0009409">
    <property type="term" value="P:response to cold"/>
    <property type="evidence" value="ECO:0007669"/>
    <property type="project" value="UniProtKB-ARBA"/>
</dbReference>